<comment type="catalytic activity">
    <reaction evidence="5">
        <text>glucuronate acceptor + UDP-alpha-D-glucuronate = acceptor beta-D-glucuronoside + UDP + H(+)</text>
        <dbReference type="Rhea" id="RHEA:21032"/>
        <dbReference type="ChEBI" id="CHEBI:15378"/>
        <dbReference type="ChEBI" id="CHEBI:58052"/>
        <dbReference type="ChEBI" id="CHEBI:58223"/>
        <dbReference type="ChEBI" id="CHEBI:132367"/>
        <dbReference type="ChEBI" id="CHEBI:132368"/>
        <dbReference type="EC" id="2.4.1.17"/>
    </reaction>
</comment>
<keyword evidence="3 4" id="KW-0808">Transferase</keyword>
<proteinExistence type="inferred from homology"/>
<dbReference type="InterPro" id="IPR002213">
    <property type="entry name" value="UDP_glucos_trans"/>
</dbReference>
<comment type="caution">
    <text evidence="5">Lacks conserved residue(s) required for the propagation of feature annotation.</text>
</comment>
<dbReference type="PANTHER" id="PTHR48043">
    <property type="entry name" value="EG:EG0003.4 PROTEIN-RELATED"/>
    <property type="match status" value="1"/>
</dbReference>
<feature type="transmembrane region" description="Helical" evidence="5">
    <location>
        <begin position="186"/>
        <end position="207"/>
    </location>
</feature>
<evidence type="ECO:0000256" key="4">
    <source>
        <dbReference type="RuleBase" id="RU003718"/>
    </source>
</evidence>
<sequence length="503" mass="56947">MLLHSILLIFAATAASGARILGVFAFPSHSHAILGSALLRELASRGHEVTMISPFPLKNPPPNYNDVHLDGLVEMRNERLKEFMSPNCSSFSKIGYTYELLRILNDDVLENKNLQDFLATKPKFDVAIQMWALNEALLGISNAVNATSIAFSVIGGSAMLNYVFGNPSPYAYVPHFTTTFKDSMLFWQRVVNTLVALLGDVISYILLMPYQKSILQKHFPVAPPLEELLDNVDLALVNSHFITEMPRPYLPNSIQIGGFHLHEKQHLPEDLQTYFNESKHGVFYFSLGTNIKSEELNPSTMEGILRAFSKSKYDVLWKFDGKLLYNPKNVKTAKWLPQKGILAHPKTVAFITHGGFGSITEAIFHGVPMIAIPFFGDQQKNVAETAQRGFAIQLQLKDISEETLSTTMEEISGNSVYRDRIRSASDIFKNQPMNPMEKAVFWVEHIVKHKGAKHMKIKKMPWYQYMLLDVFAFILTILSVFFLFIYLVIKLISSLIKRKVKIQ</sequence>
<gene>
    <name evidence="7" type="primary">LOC108558827</name>
</gene>
<evidence type="ECO:0000313" key="6">
    <source>
        <dbReference type="Proteomes" id="UP000695000"/>
    </source>
</evidence>
<keyword evidence="5" id="KW-0472">Membrane</keyword>
<reference evidence="7" key="1">
    <citation type="submission" date="2025-08" db="UniProtKB">
        <authorList>
            <consortium name="RefSeq"/>
        </authorList>
    </citation>
    <scope>IDENTIFICATION</scope>
    <source>
        <tissue evidence="7">Whole Larva</tissue>
    </source>
</reference>
<keyword evidence="5" id="KW-1133">Transmembrane helix</keyword>
<dbReference type="PANTHER" id="PTHR48043:SF159">
    <property type="entry name" value="EG:EG0003.4 PROTEIN-RELATED"/>
    <property type="match status" value="1"/>
</dbReference>
<keyword evidence="5" id="KW-0812">Transmembrane</keyword>
<dbReference type="RefSeq" id="XP_017771347.1">
    <property type="nucleotide sequence ID" value="XM_017915858.1"/>
</dbReference>
<organism evidence="6 7">
    <name type="scientific">Nicrophorus vespilloides</name>
    <name type="common">Boreal carrion beetle</name>
    <dbReference type="NCBI Taxonomy" id="110193"/>
    <lineage>
        <taxon>Eukaryota</taxon>
        <taxon>Metazoa</taxon>
        <taxon>Ecdysozoa</taxon>
        <taxon>Arthropoda</taxon>
        <taxon>Hexapoda</taxon>
        <taxon>Insecta</taxon>
        <taxon>Pterygota</taxon>
        <taxon>Neoptera</taxon>
        <taxon>Endopterygota</taxon>
        <taxon>Coleoptera</taxon>
        <taxon>Polyphaga</taxon>
        <taxon>Staphyliniformia</taxon>
        <taxon>Silphidae</taxon>
        <taxon>Nicrophorinae</taxon>
        <taxon>Nicrophorus</taxon>
    </lineage>
</organism>
<dbReference type="PROSITE" id="PS00375">
    <property type="entry name" value="UDPGT"/>
    <property type="match status" value="1"/>
</dbReference>
<feature type="transmembrane region" description="Helical" evidence="5">
    <location>
        <begin position="465"/>
        <end position="489"/>
    </location>
</feature>
<evidence type="ECO:0000256" key="3">
    <source>
        <dbReference type="ARBA" id="ARBA00022679"/>
    </source>
</evidence>
<evidence type="ECO:0000256" key="1">
    <source>
        <dbReference type="ARBA" id="ARBA00009995"/>
    </source>
</evidence>
<dbReference type="SUPFAM" id="SSF53756">
    <property type="entry name" value="UDP-Glycosyltransferase/glycogen phosphorylase"/>
    <property type="match status" value="1"/>
</dbReference>
<name>A0ABM1M9U7_NICVS</name>
<dbReference type="Proteomes" id="UP000695000">
    <property type="component" value="Unplaced"/>
</dbReference>
<keyword evidence="2 4" id="KW-0328">Glycosyltransferase</keyword>
<keyword evidence="5" id="KW-0732">Signal</keyword>
<evidence type="ECO:0000256" key="5">
    <source>
        <dbReference type="RuleBase" id="RU362059"/>
    </source>
</evidence>
<keyword evidence="6" id="KW-1185">Reference proteome</keyword>
<dbReference type="InterPro" id="IPR035595">
    <property type="entry name" value="UDP_glycos_trans_CS"/>
</dbReference>
<feature type="signal peptide" evidence="5">
    <location>
        <begin position="1"/>
        <end position="17"/>
    </location>
</feature>
<feature type="chain" id="PRO_5044980152" description="UDP-glucuronosyltransferase" evidence="5">
    <location>
        <begin position="18"/>
        <end position="503"/>
    </location>
</feature>
<evidence type="ECO:0000313" key="7">
    <source>
        <dbReference type="RefSeq" id="XP_017771347.1"/>
    </source>
</evidence>
<accession>A0ABM1M9U7</accession>
<dbReference type="InterPro" id="IPR050271">
    <property type="entry name" value="UDP-glycosyltransferase"/>
</dbReference>
<dbReference type="Gene3D" id="3.40.50.2000">
    <property type="entry name" value="Glycogen Phosphorylase B"/>
    <property type="match status" value="1"/>
</dbReference>
<protein>
    <recommendedName>
        <fullName evidence="5">UDP-glucuronosyltransferase</fullName>
        <ecNumber evidence="5">2.4.1.17</ecNumber>
    </recommendedName>
</protein>
<evidence type="ECO:0000256" key="2">
    <source>
        <dbReference type="ARBA" id="ARBA00022676"/>
    </source>
</evidence>
<comment type="subcellular location">
    <subcellularLocation>
        <location evidence="5">Membrane</location>
        <topology evidence="5">Single-pass membrane protein</topology>
    </subcellularLocation>
</comment>
<dbReference type="EC" id="2.4.1.17" evidence="5"/>
<comment type="similarity">
    <text evidence="1 4">Belongs to the UDP-glycosyltransferase family.</text>
</comment>
<dbReference type="Pfam" id="PF00201">
    <property type="entry name" value="UDPGT"/>
    <property type="match status" value="1"/>
</dbReference>
<dbReference type="GeneID" id="108558827"/>
<dbReference type="CDD" id="cd03784">
    <property type="entry name" value="GT1_Gtf-like"/>
    <property type="match status" value="1"/>
</dbReference>